<feature type="compositionally biased region" description="Basic residues" evidence="2">
    <location>
        <begin position="437"/>
        <end position="450"/>
    </location>
</feature>
<feature type="compositionally biased region" description="Gly residues" evidence="2">
    <location>
        <begin position="417"/>
        <end position="432"/>
    </location>
</feature>
<evidence type="ECO:0000256" key="2">
    <source>
        <dbReference type="SAM" id="MobiDB-lite"/>
    </source>
</evidence>
<reference evidence="4 5" key="1">
    <citation type="submission" date="2024-02" db="EMBL/GenBank/DDBJ databases">
        <title>De novo assembly and annotation of 12 fungi associated with fruit tree decline syndrome in Ontario, Canada.</title>
        <authorList>
            <person name="Sulman M."/>
            <person name="Ellouze W."/>
            <person name="Ilyukhin E."/>
        </authorList>
    </citation>
    <scope>NUCLEOTIDE SEQUENCE [LARGE SCALE GENOMIC DNA]</scope>
    <source>
        <strain evidence="4 5">M169</strain>
    </source>
</reference>
<feature type="coiled-coil region" evidence="1">
    <location>
        <begin position="106"/>
        <end position="140"/>
    </location>
</feature>
<feature type="compositionally biased region" description="Basic and acidic residues" evidence="2">
    <location>
        <begin position="451"/>
        <end position="460"/>
    </location>
</feature>
<evidence type="ECO:0000259" key="3">
    <source>
        <dbReference type="Pfam" id="PF26434"/>
    </source>
</evidence>
<feature type="domain" description="YAG7-like dimerisation" evidence="3">
    <location>
        <begin position="172"/>
        <end position="256"/>
    </location>
</feature>
<dbReference type="Proteomes" id="UP001430848">
    <property type="component" value="Unassembled WGS sequence"/>
</dbReference>
<evidence type="ECO:0000313" key="4">
    <source>
        <dbReference type="EMBL" id="KAK7710622.1"/>
    </source>
</evidence>
<organism evidence="4 5">
    <name type="scientific">Diaporthe eres</name>
    <name type="common">Phomopsis oblonga</name>
    <dbReference type="NCBI Taxonomy" id="83184"/>
    <lineage>
        <taxon>Eukaryota</taxon>
        <taxon>Fungi</taxon>
        <taxon>Dikarya</taxon>
        <taxon>Ascomycota</taxon>
        <taxon>Pezizomycotina</taxon>
        <taxon>Sordariomycetes</taxon>
        <taxon>Sordariomycetidae</taxon>
        <taxon>Diaporthales</taxon>
        <taxon>Diaporthaceae</taxon>
        <taxon>Diaporthe</taxon>
        <taxon>Diaporthe eres species complex</taxon>
    </lineage>
</organism>
<proteinExistence type="predicted"/>
<feature type="region of interest" description="Disordered" evidence="2">
    <location>
        <begin position="299"/>
        <end position="322"/>
    </location>
</feature>
<accession>A0ABR1NQ27</accession>
<feature type="compositionally biased region" description="Polar residues" evidence="2">
    <location>
        <begin position="71"/>
        <end position="80"/>
    </location>
</feature>
<dbReference type="Pfam" id="PF26434">
    <property type="entry name" value="YAG7_C"/>
    <property type="match status" value="1"/>
</dbReference>
<keyword evidence="1" id="KW-0175">Coiled coil</keyword>
<evidence type="ECO:0000256" key="1">
    <source>
        <dbReference type="SAM" id="Coils"/>
    </source>
</evidence>
<evidence type="ECO:0000313" key="5">
    <source>
        <dbReference type="Proteomes" id="UP001430848"/>
    </source>
</evidence>
<feature type="region of interest" description="Disordered" evidence="2">
    <location>
        <begin position="67"/>
        <end position="92"/>
    </location>
</feature>
<dbReference type="InterPro" id="IPR058602">
    <property type="entry name" value="YAG7_dimerisation_dom"/>
</dbReference>
<feature type="region of interest" description="Disordered" evidence="2">
    <location>
        <begin position="1"/>
        <end position="54"/>
    </location>
</feature>
<gene>
    <name evidence="4" type="ORF">SLS63_012896</name>
</gene>
<comment type="caution">
    <text evidence="4">The sequence shown here is derived from an EMBL/GenBank/DDBJ whole genome shotgun (WGS) entry which is preliminary data.</text>
</comment>
<feature type="compositionally biased region" description="Polar residues" evidence="2">
    <location>
        <begin position="1"/>
        <end position="14"/>
    </location>
</feature>
<dbReference type="EMBL" id="JAKNSF020000155">
    <property type="protein sequence ID" value="KAK7710622.1"/>
    <property type="molecule type" value="Genomic_DNA"/>
</dbReference>
<keyword evidence="5" id="KW-1185">Reference proteome</keyword>
<feature type="compositionally biased region" description="Basic and acidic residues" evidence="2">
    <location>
        <begin position="83"/>
        <end position="92"/>
    </location>
</feature>
<feature type="compositionally biased region" description="Polar residues" evidence="2">
    <location>
        <begin position="43"/>
        <end position="54"/>
    </location>
</feature>
<protein>
    <recommendedName>
        <fullName evidence="3">YAG7-like dimerisation domain-containing protein</fullName>
    </recommendedName>
</protein>
<feature type="compositionally biased region" description="Low complexity" evidence="2">
    <location>
        <begin position="359"/>
        <end position="382"/>
    </location>
</feature>
<name>A0ABR1NQ27_DIAER</name>
<feature type="region of interest" description="Disordered" evidence="2">
    <location>
        <begin position="346"/>
        <end position="460"/>
    </location>
</feature>
<sequence length="460" mass="48174">MAAASVQNPPTQSESKSSKKKKAKFAAAAERTESPAPAATPDQPASVSGNNEISENAYIRELKKGIRNTNKKIGNASKTQALVDEHKSKGKTPEELVELKIINADQKKQVDNLNSLKAEVARLEEQLAQYEKIDGEYRAQVASVKSDIEKTYEQDKADAVAEVKKQAEEDAKKSLHDGLLVLSQFLRLAAHRRAEAPESTEDEDQALEGILLGVYGGDEAAVNVMLRLCEGTEDKTAGVGGETLQTTYATVKASAAAHSAPLYQTAAEAETETEPVEGAEIVQTDPTVANAGLTEIDAGTDNAFTNGHSDEAVPDSAIPNADVGDAAANAAGENQWDTGNDLAGSQEWVKVPTPPETPPTDSAPAVPDVAAATPAAANTASWADDHPETTPEASTPTDPNDGFQSVQRRGGNRDGGNRGGRGGRGRGGGFRGDGFRGRGRGGPRGGHRGGPRRDAPEASS</sequence>
<feature type="compositionally biased region" description="Polar residues" evidence="2">
    <location>
        <begin position="391"/>
        <end position="407"/>
    </location>
</feature>